<proteinExistence type="predicted"/>
<dbReference type="OrthoDB" id="432970at2759"/>
<keyword evidence="2" id="KW-1185">Reference proteome</keyword>
<dbReference type="EMBL" id="QGMK01002145">
    <property type="protein sequence ID" value="TVY60736.1"/>
    <property type="molecule type" value="Genomic_DNA"/>
</dbReference>
<sequence>MRKQLYRAGEILQELVYVHREKNFDMILTKVEKKPEGGDTMYIHETDYAKKRKSGKITALGDLVYPFPSDLIPDLRDKQAVLAHLACDDAVGWMHDVVQYFLGGIAKSITETAVQPKNKKRCLIAVKHTGKIDSFEYKHVFLTVELKNGEKYVLDFAGAQLGYYEPVTPLSLYSAERVDTDVHLGWNAVQPFGTRLQIMKSLMETRDKGTYSGYQDMLNSHTGEGLKLASESWCEVRQLPLAKMLLLPEKEFEMRKKDLVEQVGNALQSALEGARFEAP</sequence>
<comment type="caution">
    <text evidence="1">The sequence shown here is derived from an EMBL/GenBank/DDBJ whole genome shotgun (WGS) entry which is preliminary data.</text>
</comment>
<reference evidence="1 2" key="1">
    <citation type="submission" date="2018-05" db="EMBL/GenBank/DDBJ databases">
        <title>Genome sequencing and assembly of the regulated plant pathogen Lachnellula willkommii and related sister species for the development of diagnostic species identification markers.</title>
        <authorList>
            <person name="Giroux E."/>
            <person name="Bilodeau G."/>
        </authorList>
    </citation>
    <scope>NUCLEOTIDE SEQUENCE [LARGE SCALE GENOMIC DNA]</scope>
    <source>
        <strain evidence="1 2">CBS 268.59</strain>
    </source>
</reference>
<organism evidence="1 2">
    <name type="scientific">Lachnellula suecica</name>
    <dbReference type="NCBI Taxonomy" id="602035"/>
    <lineage>
        <taxon>Eukaryota</taxon>
        <taxon>Fungi</taxon>
        <taxon>Dikarya</taxon>
        <taxon>Ascomycota</taxon>
        <taxon>Pezizomycotina</taxon>
        <taxon>Leotiomycetes</taxon>
        <taxon>Helotiales</taxon>
        <taxon>Lachnaceae</taxon>
        <taxon>Lachnellula</taxon>
    </lineage>
</organism>
<evidence type="ECO:0000313" key="1">
    <source>
        <dbReference type="EMBL" id="TVY60736.1"/>
    </source>
</evidence>
<evidence type="ECO:0000313" key="2">
    <source>
        <dbReference type="Proteomes" id="UP000469558"/>
    </source>
</evidence>
<protein>
    <submittedName>
        <fullName evidence="1">Uncharacterized protein</fullName>
    </submittedName>
</protein>
<dbReference type="Proteomes" id="UP000469558">
    <property type="component" value="Unassembled WGS sequence"/>
</dbReference>
<accession>A0A8T9BTJ9</accession>
<dbReference type="AlphaFoldDB" id="A0A8T9BTJ9"/>
<gene>
    <name evidence="1" type="ORF">LSUE1_G007922</name>
</gene>
<name>A0A8T9BTJ9_9HELO</name>